<protein>
    <submittedName>
        <fullName evidence="2">DUF599 domain-containing protein</fullName>
    </submittedName>
</protein>
<dbReference type="RefSeq" id="WP_341426104.1">
    <property type="nucleotide sequence ID" value="NZ_JBBUTG010000006.1"/>
</dbReference>
<evidence type="ECO:0000313" key="2">
    <source>
        <dbReference type="EMBL" id="MEK8031720.1"/>
    </source>
</evidence>
<reference evidence="2 3" key="1">
    <citation type="submission" date="2024-04" db="EMBL/GenBank/DDBJ databases">
        <title>Novel species of the genus Ideonella isolated from streams.</title>
        <authorList>
            <person name="Lu H."/>
        </authorList>
    </citation>
    <scope>NUCLEOTIDE SEQUENCE [LARGE SCALE GENOMIC DNA]</scope>
    <source>
        <strain evidence="2 3">DXS29W</strain>
    </source>
</reference>
<dbReference type="Pfam" id="PF04654">
    <property type="entry name" value="DUF599"/>
    <property type="match status" value="1"/>
</dbReference>
<dbReference type="PANTHER" id="PTHR31168:SF19">
    <property type="entry name" value="OS01G0683700 PROTEIN"/>
    <property type="match status" value="1"/>
</dbReference>
<keyword evidence="1" id="KW-1133">Transmembrane helix</keyword>
<dbReference type="PANTHER" id="PTHR31168">
    <property type="entry name" value="OS02G0292800 PROTEIN"/>
    <property type="match status" value="1"/>
</dbReference>
<keyword evidence="1" id="KW-0812">Transmembrane</keyword>
<dbReference type="InterPro" id="IPR006747">
    <property type="entry name" value="DUF599"/>
</dbReference>
<name>A0ABU9BP28_9BURK</name>
<feature type="transmembrane region" description="Helical" evidence="1">
    <location>
        <begin position="6"/>
        <end position="23"/>
    </location>
</feature>
<sequence>MPSALIPWISFGASILLVIAYEWRIHHIGKRQPERLARYANAKLRMHWVTSLADRPGAEIVAVQALRNSLMAASISASTAALAVMGALSMSGASLAANLARWSGENALHTVLQGMLVGILFASYVCSAMSTRHYSHASFIMSIPVDRPERNELNTAAATHVRRAGLMYSWGLRLFLMVLPVVAGVVHPLAMLPATLLLIGGLVLFDQPANDVEVD</sequence>
<gene>
    <name evidence="2" type="ORF">AACH06_12910</name>
</gene>
<feature type="transmembrane region" description="Helical" evidence="1">
    <location>
        <begin position="107"/>
        <end position="126"/>
    </location>
</feature>
<keyword evidence="3" id="KW-1185">Reference proteome</keyword>
<comment type="caution">
    <text evidence="2">The sequence shown here is derived from an EMBL/GenBank/DDBJ whole genome shotgun (WGS) entry which is preliminary data.</text>
</comment>
<feature type="transmembrane region" description="Helical" evidence="1">
    <location>
        <begin position="172"/>
        <end position="205"/>
    </location>
</feature>
<accession>A0ABU9BP28</accession>
<dbReference type="EMBL" id="JBBUTG010000006">
    <property type="protein sequence ID" value="MEK8031720.1"/>
    <property type="molecule type" value="Genomic_DNA"/>
</dbReference>
<proteinExistence type="predicted"/>
<keyword evidence="1" id="KW-0472">Membrane</keyword>
<feature type="transmembrane region" description="Helical" evidence="1">
    <location>
        <begin position="70"/>
        <end position="95"/>
    </location>
</feature>
<evidence type="ECO:0000256" key="1">
    <source>
        <dbReference type="SAM" id="Phobius"/>
    </source>
</evidence>
<organism evidence="2 3">
    <name type="scientific">Ideonella lacteola</name>
    <dbReference type="NCBI Taxonomy" id="2984193"/>
    <lineage>
        <taxon>Bacteria</taxon>
        <taxon>Pseudomonadati</taxon>
        <taxon>Pseudomonadota</taxon>
        <taxon>Betaproteobacteria</taxon>
        <taxon>Burkholderiales</taxon>
        <taxon>Sphaerotilaceae</taxon>
        <taxon>Ideonella</taxon>
    </lineage>
</organism>
<evidence type="ECO:0000313" key="3">
    <source>
        <dbReference type="Proteomes" id="UP001371218"/>
    </source>
</evidence>
<dbReference type="Proteomes" id="UP001371218">
    <property type="component" value="Unassembled WGS sequence"/>
</dbReference>